<evidence type="ECO:0000313" key="2">
    <source>
        <dbReference type="Proteomes" id="UP000308600"/>
    </source>
</evidence>
<accession>A0ACD3B708</accession>
<organism evidence="1 2">
    <name type="scientific">Pluteus cervinus</name>
    <dbReference type="NCBI Taxonomy" id="181527"/>
    <lineage>
        <taxon>Eukaryota</taxon>
        <taxon>Fungi</taxon>
        <taxon>Dikarya</taxon>
        <taxon>Basidiomycota</taxon>
        <taxon>Agaricomycotina</taxon>
        <taxon>Agaricomycetes</taxon>
        <taxon>Agaricomycetidae</taxon>
        <taxon>Agaricales</taxon>
        <taxon>Pluteineae</taxon>
        <taxon>Pluteaceae</taxon>
        <taxon>Pluteus</taxon>
    </lineage>
</organism>
<proteinExistence type="predicted"/>
<gene>
    <name evidence="1" type="ORF">BDN72DRAFT_833801</name>
</gene>
<keyword evidence="2" id="KW-1185">Reference proteome</keyword>
<dbReference type="EMBL" id="ML208270">
    <property type="protein sequence ID" value="TFK74093.1"/>
    <property type="molecule type" value="Genomic_DNA"/>
</dbReference>
<reference evidence="1 2" key="1">
    <citation type="journal article" date="2019" name="Nat. Ecol. Evol.">
        <title>Megaphylogeny resolves global patterns of mushroom evolution.</title>
        <authorList>
            <person name="Varga T."/>
            <person name="Krizsan K."/>
            <person name="Foldi C."/>
            <person name="Dima B."/>
            <person name="Sanchez-Garcia M."/>
            <person name="Sanchez-Ramirez S."/>
            <person name="Szollosi G.J."/>
            <person name="Szarkandi J.G."/>
            <person name="Papp V."/>
            <person name="Albert L."/>
            <person name="Andreopoulos W."/>
            <person name="Angelini C."/>
            <person name="Antonin V."/>
            <person name="Barry K.W."/>
            <person name="Bougher N.L."/>
            <person name="Buchanan P."/>
            <person name="Buyck B."/>
            <person name="Bense V."/>
            <person name="Catcheside P."/>
            <person name="Chovatia M."/>
            <person name="Cooper J."/>
            <person name="Damon W."/>
            <person name="Desjardin D."/>
            <person name="Finy P."/>
            <person name="Geml J."/>
            <person name="Haridas S."/>
            <person name="Hughes K."/>
            <person name="Justo A."/>
            <person name="Karasinski D."/>
            <person name="Kautmanova I."/>
            <person name="Kiss B."/>
            <person name="Kocsube S."/>
            <person name="Kotiranta H."/>
            <person name="LaButti K.M."/>
            <person name="Lechner B.E."/>
            <person name="Liimatainen K."/>
            <person name="Lipzen A."/>
            <person name="Lukacs Z."/>
            <person name="Mihaltcheva S."/>
            <person name="Morgado L.N."/>
            <person name="Niskanen T."/>
            <person name="Noordeloos M.E."/>
            <person name="Ohm R.A."/>
            <person name="Ortiz-Santana B."/>
            <person name="Ovrebo C."/>
            <person name="Racz N."/>
            <person name="Riley R."/>
            <person name="Savchenko A."/>
            <person name="Shiryaev A."/>
            <person name="Soop K."/>
            <person name="Spirin V."/>
            <person name="Szebenyi C."/>
            <person name="Tomsovsky M."/>
            <person name="Tulloss R.E."/>
            <person name="Uehling J."/>
            <person name="Grigoriev I.V."/>
            <person name="Vagvolgyi C."/>
            <person name="Papp T."/>
            <person name="Martin F.M."/>
            <person name="Miettinen O."/>
            <person name="Hibbett D.S."/>
            <person name="Nagy L.G."/>
        </authorList>
    </citation>
    <scope>NUCLEOTIDE SEQUENCE [LARGE SCALE GENOMIC DNA]</scope>
    <source>
        <strain evidence="1 2">NL-1719</strain>
    </source>
</reference>
<sequence>MSSKDQKQELNPRTKSFEFLGPPGATLITIGVPSMIYTLYFACSEASGGCPAPGLFSDPSALLERVSSALSSPEWWASLWDTEATIIYFAWYAFCIVAWAILPGDWVEGTTLRTGGKQKYKINAFSTYFLTLGLVTGWILRFGPESFTFIYEKWLGFVTASLLNSVIQAVYSYASSYRSGALLALGGNSGNFIYDFYIGRELNPTIGSLDLKSFNELRPGLILWVLVDISMVCEQAVRRGGLNHVTDSIWLVLAFHAWYVGDGIYNEPALFTTMDITTDGFGWMLSVGDLAWVPFVYSLQARYLAFKQVELGPVWATAIFLTNATGYYIFRTANNEKDHFRNGKNPKNLKSMDTKRGTKLLISGWWGLCQHPNYLGDLLMGLSWSLPTGFNTPITYFYVTYFLVLLAHRQTRDDEACEKKYGEDWKKYKKLVPYRIFPYIY</sequence>
<name>A0ACD3B708_9AGAR</name>
<dbReference type="Proteomes" id="UP000308600">
    <property type="component" value="Unassembled WGS sequence"/>
</dbReference>
<protein>
    <submittedName>
        <fullName evidence="1">ERG4/ERG24 ergosterol biosynthesis protein</fullName>
    </submittedName>
</protein>
<evidence type="ECO:0000313" key="1">
    <source>
        <dbReference type="EMBL" id="TFK74093.1"/>
    </source>
</evidence>